<dbReference type="PANTHER" id="PTHR31157:SF1">
    <property type="entry name" value="SCP DOMAIN-CONTAINING PROTEIN"/>
    <property type="match status" value="1"/>
</dbReference>
<evidence type="ECO:0000313" key="4">
    <source>
        <dbReference type="Proteomes" id="UP000218244"/>
    </source>
</evidence>
<dbReference type="RefSeq" id="WP_096457485.1">
    <property type="nucleotide sequence ID" value="NZ_AP017369.1"/>
</dbReference>
<feature type="domain" description="SCP" evidence="2">
    <location>
        <begin position="63"/>
        <end position="169"/>
    </location>
</feature>
<dbReference type="KEGG" id="csur:N24_2405"/>
<reference evidence="3 4" key="1">
    <citation type="submission" date="2016-02" db="EMBL/GenBank/DDBJ databases">
        <title>Corynebacterium glutamicum N24 whole genome sequencing project.</title>
        <authorList>
            <person name="Matsutani M."/>
            <person name="Nangtapong N."/>
            <person name="Yakushi T."/>
            <person name="Matsushita K."/>
        </authorList>
    </citation>
    <scope>NUCLEOTIDE SEQUENCE [LARGE SCALE GENOMIC DNA]</scope>
    <source>
        <strain evidence="3 4">N24</strain>
    </source>
</reference>
<evidence type="ECO:0000313" key="3">
    <source>
        <dbReference type="EMBL" id="BAU96667.1"/>
    </source>
</evidence>
<keyword evidence="1" id="KW-0732">Signal</keyword>
<protein>
    <recommendedName>
        <fullName evidence="2">SCP domain-containing protein</fullName>
    </recommendedName>
</protein>
<dbReference type="InterPro" id="IPR014044">
    <property type="entry name" value="CAP_dom"/>
</dbReference>
<dbReference type="PANTHER" id="PTHR31157">
    <property type="entry name" value="SCP DOMAIN-CONTAINING PROTEIN"/>
    <property type="match status" value="1"/>
</dbReference>
<dbReference type="SMART" id="SM00198">
    <property type="entry name" value="SCP"/>
    <property type="match status" value="1"/>
</dbReference>
<organism evidence="3 4">
    <name type="scientific">Corynebacterium suranareeae</name>
    <dbReference type="NCBI Taxonomy" id="2506452"/>
    <lineage>
        <taxon>Bacteria</taxon>
        <taxon>Bacillati</taxon>
        <taxon>Actinomycetota</taxon>
        <taxon>Actinomycetes</taxon>
        <taxon>Mycobacteriales</taxon>
        <taxon>Corynebacteriaceae</taxon>
        <taxon>Corynebacterium</taxon>
    </lineage>
</organism>
<dbReference type="Pfam" id="PF00188">
    <property type="entry name" value="CAP"/>
    <property type="match status" value="1"/>
</dbReference>
<dbReference type="AlphaFoldDB" id="A0A160PR61"/>
<dbReference type="Proteomes" id="UP000218244">
    <property type="component" value="Chromosome"/>
</dbReference>
<proteinExistence type="predicted"/>
<dbReference type="InterPro" id="IPR035940">
    <property type="entry name" value="CAP_sf"/>
</dbReference>
<feature type="signal peptide" evidence="1">
    <location>
        <begin position="1"/>
        <end position="30"/>
    </location>
</feature>
<evidence type="ECO:0000256" key="1">
    <source>
        <dbReference type="SAM" id="SignalP"/>
    </source>
</evidence>
<dbReference type="SUPFAM" id="SSF55797">
    <property type="entry name" value="PR-1-like"/>
    <property type="match status" value="1"/>
</dbReference>
<dbReference type="Gene3D" id="3.40.33.10">
    <property type="entry name" value="CAP"/>
    <property type="match status" value="1"/>
</dbReference>
<gene>
    <name evidence="3" type="ORF">N24_2405</name>
</gene>
<accession>A0A160PR61</accession>
<sequence>MTFFKVSAFKRVGILASTAAIALASLQAVSASPVSAMGSSDLGVTPAIAPVFAQPAAAGNSSAVETAVLNQINLYRAQHGLGAVAADANLAAGAHSWAQSLTDSGAPAGHPAGGNFYENVAYCSSPERAVTLWDGSPSHKNNMLQQGITRGGVGVVARPDGSYTVVFRAL</sequence>
<feature type="chain" id="PRO_5039286259" description="SCP domain-containing protein" evidence="1">
    <location>
        <begin position="31"/>
        <end position="170"/>
    </location>
</feature>
<keyword evidence="4" id="KW-1185">Reference proteome</keyword>
<evidence type="ECO:0000259" key="2">
    <source>
        <dbReference type="SMART" id="SM00198"/>
    </source>
</evidence>
<dbReference type="EMBL" id="AP017369">
    <property type="protein sequence ID" value="BAU96667.1"/>
    <property type="molecule type" value="Genomic_DNA"/>
</dbReference>
<name>A0A160PR61_9CORY</name>